<sequence>MSDSDEGQAGVPLFEGFPGSASPEPLSSTKRKRDVLAKPEEKNTAKRRKLKKPKDVDDEALDVELGVNHGIAHMGSQLMADHVAQRTKRFQPELSLVEVEDYYIPEKAIVDTTGWDKPRTKDQLPGFLEHFAGSKRKKKGQKLGNAPQEKGHPHTLVLAGAGLRAADLTRSLRQFQTKEALVAKLFAKHIKLKEAVEFVSKSRINIGVGTPQRVSDLLDNGALSASHLERIVVDASHIDQKKRGVLDMKELQVPLVQLLARKDLKERYGAGESKIELLFF</sequence>
<comment type="caution">
    <text evidence="1">The sequence shown here is derived from an EMBL/GenBank/DDBJ whole genome shotgun (WGS) entry which is preliminary data.</text>
</comment>
<reference evidence="1" key="1">
    <citation type="submission" date="2023-07" db="EMBL/GenBank/DDBJ databases">
        <title>Black Yeasts Isolated from many extreme environments.</title>
        <authorList>
            <person name="Coleine C."/>
            <person name="Stajich J.E."/>
            <person name="Selbmann L."/>
        </authorList>
    </citation>
    <scope>NUCLEOTIDE SEQUENCE</scope>
    <source>
        <strain evidence="1">CCFEE 5714</strain>
    </source>
</reference>
<organism evidence="1 2">
    <name type="scientific">Vermiconidia calcicola</name>
    <dbReference type="NCBI Taxonomy" id="1690605"/>
    <lineage>
        <taxon>Eukaryota</taxon>
        <taxon>Fungi</taxon>
        <taxon>Dikarya</taxon>
        <taxon>Ascomycota</taxon>
        <taxon>Pezizomycotina</taxon>
        <taxon>Dothideomycetes</taxon>
        <taxon>Dothideomycetidae</taxon>
        <taxon>Mycosphaerellales</taxon>
        <taxon>Extremaceae</taxon>
        <taxon>Vermiconidia</taxon>
    </lineage>
</organism>
<gene>
    <name evidence="1" type="primary">cms1_2</name>
    <name evidence="1" type="ORF">LTR37_017782</name>
</gene>
<dbReference type="Proteomes" id="UP001281147">
    <property type="component" value="Unassembled WGS sequence"/>
</dbReference>
<name>A0ACC3MKJ1_9PEZI</name>
<accession>A0ACC3MKJ1</accession>
<dbReference type="EMBL" id="JAUTXU010000236">
    <property type="protein sequence ID" value="KAK3696758.1"/>
    <property type="molecule type" value="Genomic_DNA"/>
</dbReference>
<evidence type="ECO:0000313" key="2">
    <source>
        <dbReference type="Proteomes" id="UP001281147"/>
    </source>
</evidence>
<evidence type="ECO:0000313" key="1">
    <source>
        <dbReference type="EMBL" id="KAK3696758.1"/>
    </source>
</evidence>
<keyword evidence="2" id="KW-1185">Reference proteome</keyword>
<protein>
    <submittedName>
        <fullName evidence="1">Protein cms1</fullName>
    </submittedName>
</protein>
<proteinExistence type="predicted"/>